<dbReference type="Proteomes" id="UP000034786">
    <property type="component" value="Unassembled WGS sequence"/>
</dbReference>
<evidence type="ECO:0000313" key="1">
    <source>
        <dbReference type="EMBL" id="KJK35675.1"/>
    </source>
</evidence>
<accession>A0A0M2GE50</accession>
<dbReference type="RefSeq" id="WP_031142589.1">
    <property type="nucleotide sequence ID" value="NZ_JBMVBE010000004.1"/>
</dbReference>
<organism evidence="1 2">
    <name type="scientific">Streptomyces variegatus</name>
    <dbReference type="NCBI Taxonomy" id="284040"/>
    <lineage>
        <taxon>Bacteria</taxon>
        <taxon>Bacillati</taxon>
        <taxon>Actinomycetota</taxon>
        <taxon>Actinomycetes</taxon>
        <taxon>Kitasatosporales</taxon>
        <taxon>Streptomycetaceae</taxon>
        <taxon>Streptomyces</taxon>
    </lineage>
</organism>
<evidence type="ECO:0000313" key="2">
    <source>
        <dbReference type="Proteomes" id="UP000034786"/>
    </source>
</evidence>
<dbReference type="PATRIC" id="fig|284040.3.peg.4484"/>
<gene>
    <name evidence="1" type="ORF">UK15_30435</name>
</gene>
<dbReference type="EMBL" id="JYJH01000028">
    <property type="protein sequence ID" value="KJK35675.1"/>
    <property type="molecule type" value="Genomic_DNA"/>
</dbReference>
<keyword evidence="2" id="KW-1185">Reference proteome</keyword>
<name>A0A0M2GE50_9ACTN</name>
<proteinExistence type="predicted"/>
<evidence type="ECO:0008006" key="3">
    <source>
        <dbReference type="Google" id="ProtNLM"/>
    </source>
</evidence>
<protein>
    <recommendedName>
        <fullName evidence="3">ABM domain-containing protein</fullName>
    </recommendedName>
</protein>
<sequence>MPILGYHYSPDWNQELYQATIDRVIPDRNDLPSGMIAHYAAPLEGGGWQVVDVWESAEHHDRFLRERVVPAARELGAPPFETKLTELYNSLVAQ</sequence>
<comment type="caution">
    <text evidence="1">The sequence shown here is derived from an EMBL/GenBank/DDBJ whole genome shotgun (WGS) entry which is preliminary data.</text>
</comment>
<reference evidence="2" key="1">
    <citation type="submission" date="2015-02" db="EMBL/GenBank/DDBJ databases">
        <authorList>
            <person name="Ju K.-S."/>
            <person name="Doroghazi J.R."/>
            <person name="Metcalf W."/>
        </authorList>
    </citation>
    <scope>NUCLEOTIDE SEQUENCE [LARGE SCALE GENOMIC DNA]</scope>
    <source>
        <strain evidence="2">NRRL B-16380</strain>
    </source>
</reference>
<dbReference type="AlphaFoldDB" id="A0A0M2GE50"/>